<dbReference type="Gene3D" id="3.40.50.150">
    <property type="entry name" value="Vaccinia Virus protein VP39"/>
    <property type="match status" value="1"/>
</dbReference>
<name>A0AAD2G9Y0_9STRA</name>
<dbReference type="SUPFAM" id="SSF53335">
    <property type="entry name" value="S-adenosyl-L-methionine-dependent methyltransferases"/>
    <property type="match status" value="1"/>
</dbReference>
<evidence type="ECO:0000313" key="9">
    <source>
        <dbReference type="Proteomes" id="UP001295423"/>
    </source>
</evidence>
<evidence type="ECO:0000256" key="5">
    <source>
        <dbReference type="ARBA" id="ARBA00022691"/>
    </source>
</evidence>
<keyword evidence="5" id="KW-0949">S-adenosyl-L-methionine</keyword>
<dbReference type="InterPro" id="IPR029063">
    <property type="entry name" value="SAM-dependent_MTases_sf"/>
</dbReference>
<dbReference type="AlphaFoldDB" id="A0AAD2G9Y0"/>
<dbReference type="Proteomes" id="UP001295423">
    <property type="component" value="Unassembled WGS sequence"/>
</dbReference>
<comment type="catalytic activity">
    <reaction evidence="1">
        <text>guanosine(46) in tRNA + S-adenosyl-L-methionine = N(7)-methylguanosine(46) in tRNA + S-adenosyl-L-homocysteine</text>
        <dbReference type="Rhea" id="RHEA:42708"/>
        <dbReference type="Rhea" id="RHEA-COMP:10188"/>
        <dbReference type="Rhea" id="RHEA-COMP:10189"/>
        <dbReference type="ChEBI" id="CHEBI:57856"/>
        <dbReference type="ChEBI" id="CHEBI:59789"/>
        <dbReference type="ChEBI" id="CHEBI:74269"/>
        <dbReference type="ChEBI" id="CHEBI:74480"/>
        <dbReference type="EC" id="2.1.1.33"/>
    </reaction>
</comment>
<evidence type="ECO:0000256" key="7">
    <source>
        <dbReference type="SAM" id="MobiDB-lite"/>
    </source>
</evidence>
<evidence type="ECO:0000256" key="4">
    <source>
        <dbReference type="ARBA" id="ARBA00022679"/>
    </source>
</evidence>
<keyword evidence="6" id="KW-0819">tRNA processing</keyword>
<sequence>MTEIECPSGSNFPPAMSDESEKIGTETADQADKPSHSTDLVYNSKKPRWWKSVAGNATKGQKRAMETILANHRLPSVPYGTFLDWSQIFPENPDIWLEIGFGQGENLLALAHRKRHENVVFVGAEIHKSGTGTACRRMQEGKEINRFWIDYTVFSKDSTTSNNPNEEGSDGTEKHDDPYRNLRLHPGDGVKLLPYIPSSSLSAVLITFPDPFPKECQRQWRVIQKHTICEIYRVLKDSGHFFLATDHDGFNQWAHLILNEVNEDSPIFLEVNPCPGRMDWLPVVSKYEKKGWDEGRSTNLNCWEKI</sequence>
<feature type="region of interest" description="Disordered" evidence="7">
    <location>
        <begin position="1"/>
        <end position="38"/>
    </location>
</feature>
<dbReference type="GO" id="GO:0043527">
    <property type="term" value="C:tRNA methyltransferase complex"/>
    <property type="evidence" value="ECO:0007669"/>
    <property type="project" value="TreeGrafter"/>
</dbReference>
<gene>
    <name evidence="8" type="ORF">CYCCA115_LOCUS22449</name>
</gene>
<keyword evidence="3" id="KW-0489">Methyltransferase</keyword>
<feature type="compositionally biased region" description="Basic and acidic residues" evidence="7">
    <location>
        <begin position="19"/>
        <end position="36"/>
    </location>
</feature>
<evidence type="ECO:0000256" key="6">
    <source>
        <dbReference type="ARBA" id="ARBA00022694"/>
    </source>
</evidence>
<evidence type="ECO:0000256" key="1">
    <source>
        <dbReference type="ARBA" id="ARBA00000142"/>
    </source>
</evidence>
<protein>
    <recommendedName>
        <fullName evidence="2">tRNA (guanine(46)-N(7))-methyltransferase</fullName>
        <ecNumber evidence="2">2.1.1.33</ecNumber>
    </recommendedName>
</protein>
<comment type="caution">
    <text evidence="8">The sequence shown here is derived from an EMBL/GenBank/DDBJ whole genome shotgun (WGS) entry which is preliminary data.</text>
</comment>
<evidence type="ECO:0000313" key="8">
    <source>
        <dbReference type="EMBL" id="CAJ1966864.1"/>
    </source>
</evidence>
<evidence type="ECO:0000256" key="2">
    <source>
        <dbReference type="ARBA" id="ARBA00011977"/>
    </source>
</evidence>
<feature type="region of interest" description="Disordered" evidence="7">
    <location>
        <begin position="158"/>
        <end position="180"/>
    </location>
</feature>
<dbReference type="EMBL" id="CAKOGP040002313">
    <property type="protein sequence ID" value="CAJ1966864.1"/>
    <property type="molecule type" value="Genomic_DNA"/>
</dbReference>
<keyword evidence="4" id="KW-0808">Transferase</keyword>
<dbReference type="InterPro" id="IPR003358">
    <property type="entry name" value="tRNA_(Gua-N-7)_MeTrfase_Trmb"/>
</dbReference>
<dbReference type="PANTHER" id="PTHR23417">
    <property type="entry name" value="3-DEOXY-D-MANNO-OCTULOSONIC-ACID TRANSFERASE/TRNA GUANINE-N 7 - -METHYLTRANSFERASE"/>
    <property type="match status" value="1"/>
</dbReference>
<organism evidence="8 9">
    <name type="scientific">Cylindrotheca closterium</name>
    <dbReference type="NCBI Taxonomy" id="2856"/>
    <lineage>
        <taxon>Eukaryota</taxon>
        <taxon>Sar</taxon>
        <taxon>Stramenopiles</taxon>
        <taxon>Ochrophyta</taxon>
        <taxon>Bacillariophyta</taxon>
        <taxon>Bacillariophyceae</taxon>
        <taxon>Bacillariophycidae</taxon>
        <taxon>Bacillariales</taxon>
        <taxon>Bacillariaceae</taxon>
        <taxon>Cylindrotheca</taxon>
    </lineage>
</organism>
<reference evidence="8" key="1">
    <citation type="submission" date="2023-08" db="EMBL/GenBank/DDBJ databases">
        <authorList>
            <person name="Audoor S."/>
            <person name="Bilcke G."/>
        </authorList>
    </citation>
    <scope>NUCLEOTIDE SEQUENCE</scope>
</reference>
<dbReference type="Pfam" id="PF02390">
    <property type="entry name" value="Methyltransf_4"/>
    <property type="match status" value="1"/>
</dbReference>
<dbReference type="GO" id="GO:0008176">
    <property type="term" value="F:tRNA (guanine(46)-N7)-methyltransferase activity"/>
    <property type="evidence" value="ECO:0007669"/>
    <property type="project" value="UniProtKB-EC"/>
</dbReference>
<dbReference type="EC" id="2.1.1.33" evidence="2"/>
<evidence type="ECO:0000256" key="3">
    <source>
        <dbReference type="ARBA" id="ARBA00022603"/>
    </source>
</evidence>
<keyword evidence="9" id="KW-1185">Reference proteome</keyword>
<feature type="compositionally biased region" description="Basic and acidic residues" evidence="7">
    <location>
        <begin position="171"/>
        <end position="180"/>
    </location>
</feature>
<accession>A0AAD2G9Y0</accession>
<proteinExistence type="predicted"/>
<dbReference type="PROSITE" id="PS51625">
    <property type="entry name" value="SAM_MT_TRMB"/>
    <property type="match status" value="1"/>
</dbReference>
<dbReference type="PANTHER" id="PTHR23417:SF14">
    <property type="entry name" value="PENTACOTRIPEPTIDE-REPEAT REGION OF PRORP DOMAIN-CONTAINING PROTEIN"/>
    <property type="match status" value="1"/>
</dbReference>